<feature type="compositionally biased region" description="Basic and acidic residues" evidence="1">
    <location>
        <begin position="121"/>
        <end position="135"/>
    </location>
</feature>
<dbReference type="RefSeq" id="XP_052130937.1">
    <property type="nucleotide sequence ID" value="XM_052274977.1"/>
</dbReference>
<organism evidence="2 3">
    <name type="scientific">Frankliniella occidentalis</name>
    <name type="common">Western flower thrips</name>
    <name type="synonym">Euthrips occidentalis</name>
    <dbReference type="NCBI Taxonomy" id="133901"/>
    <lineage>
        <taxon>Eukaryota</taxon>
        <taxon>Metazoa</taxon>
        <taxon>Ecdysozoa</taxon>
        <taxon>Arthropoda</taxon>
        <taxon>Hexapoda</taxon>
        <taxon>Insecta</taxon>
        <taxon>Pterygota</taxon>
        <taxon>Neoptera</taxon>
        <taxon>Paraneoptera</taxon>
        <taxon>Thysanoptera</taxon>
        <taxon>Terebrantia</taxon>
        <taxon>Thripoidea</taxon>
        <taxon>Thripidae</taxon>
        <taxon>Frankliniella</taxon>
    </lineage>
</organism>
<reference evidence="3" key="1">
    <citation type="submission" date="2025-08" db="UniProtKB">
        <authorList>
            <consortium name="RefSeq"/>
        </authorList>
    </citation>
    <scope>IDENTIFICATION</scope>
    <source>
        <tissue evidence="3">Whole organism</tissue>
    </source>
</reference>
<name>A0A9C6X848_FRAOC</name>
<evidence type="ECO:0000313" key="3">
    <source>
        <dbReference type="RefSeq" id="XP_052130937.1"/>
    </source>
</evidence>
<feature type="region of interest" description="Disordered" evidence="1">
    <location>
        <begin position="101"/>
        <end position="163"/>
    </location>
</feature>
<evidence type="ECO:0000313" key="2">
    <source>
        <dbReference type="Proteomes" id="UP000504606"/>
    </source>
</evidence>
<feature type="compositionally biased region" description="Polar residues" evidence="1">
    <location>
        <begin position="322"/>
        <end position="336"/>
    </location>
</feature>
<feature type="compositionally biased region" description="Basic and acidic residues" evidence="1">
    <location>
        <begin position="101"/>
        <end position="112"/>
    </location>
</feature>
<feature type="compositionally biased region" description="Acidic residues" evidence="1">
    <location>
        <begin position="574"/>
        <end position="586"/>
    </location>
</feature>
<dbReference type="AlphaFoldDB" id="A0A9C6X848"/>
<feature type="region of interest" description="Disordered" evidence="1">
    <location>
        <begin position="322"/>
        <end position="343"/>
    </location>
</feature>
<proteinExistence type="predicted"/>
<feature type="region of interest" description="Disordered" evidence="1">
    <location>
        <begin position="544"/>
        <end position="586"/>
    </location>
</feature>
<dbReference type="GeneID" id="127751428"/>
<feature type="compositionally biased region" description="Basic and acidic residues" evidence="1">
    <location>
        <begin position="544"/>
        <end position="554"/>
    </location>
</feature>
<dbReference type="KEGG" id="foc:127751428"/>
<gene>
    <name evidence="3" type="primary">LOC127751428</name>
</gene>
<evidence type="ECO:0000256" key="1">
    <source>
        <dbReference type="SAM" id="MobiDB-lite"/>
    </source>
</evidence>
<protein>
    <submittedName>
        <fullName evidence="3">Uncharacterized protein LOC127751428</fullName>
    </submittedName>
</protein>
<dbReference type="Proteomes" id="UP000504606">
    <property type="component" value="Unplaced"/>
</dbReference>
<accession>A0A9C6X848</accession>
<keyword evidence="2" id="KW-1185">Reference proteome</keyword>
<sequence>MSFAYVYVRKERKFAMVESSAVCVLDQNSTSFKPVDSREIINNTEFKYAVIEKDTVKQAHLCFFGDSEEQKKGAPRIKINNPKGLGDLVIPLAALQKNQEADVAKSTKEKMQTAKNTVTKNRQESILKRSKESKQSGRITADNVKKTPKETKKKKTVKSELKTKNETDAKTDWKARPSKIIRGDKTLKPSSSSEQLTQKNDCLSENEPNMFITENGPFGEDETMPSKTVVDSSAVQGTLVQGQEGDLMSGDQIVGTSELPIQNVNANNDALVGKRESINNKSDVAPKETFNESLNNKSFAISPNNVPKVTHLESDTVSLTQVVESPKDNSSTSSSHIPKKVAEKKLGNDESSDLCGCKCADTFKIAQENQIILKALQFKIDAMCNVLQNDEPSTSKSKLCSIAVTNSIAESDDGAGEGTQTNANVEIPEGSIYIGVINGENRFVLKKELAKADKLPNYRKRLLKVVELVWPNNDFYQYRLTAEEEGTKKASQSQINAVDKLLNLLNWKKIKLSPLKYNKNFLQPLSEAYNRRQLGKFLSGVSQDVEKESKRQLEDNSGTDDESPLKKKRSPIDSDTDDDDEYVDMV</sequence>